<accession>X1NXS7</accession>
<dbReference type="EMBL" id="BARV01038576">
    <property type="protein sequence ID" value="GAI48872.1"/>
    <property type="molecule type" value="Genomic_DNA"/>
</dbReference>
<dbReference type="AlphaFoldDB" id="X1NXS7"/>
<sequence>MPDLPDFYMWTKAMVTAVSSIENGLDVDKSAAPVAGDIYLATDTKILYVCNTDG</sequence>
<gene>
    <name evidence="1" type="ORF">S06H3_59382</name>
</gene>
<organism evidence="1">
    <name type="scientific">marine sediment metagenome</name>
    <dbReference type="NCBI Taxonomy" id="412755"/>
    <lineage>
        <taxon>unclassified sequences</taxon>
        <taxon>metagenomes</taxon>
        <taxon>ecological metagenomes</taxon>
    </lineage>
</organism>
<evidence type="ECO:0000313" key="1">
    <source>
        <dbReference type="EMBL" id="GAI48872.1"/>
    </source>
</evidence>
<reference evidence="1" key="1">
    <citation type="journal article" date="2014" name="Front. Microbiol.">
        <title>High frequency of phylogenetically diverse reductive dehalogenase-homologous genes in deep subseafloor sedimentary metagenomes.</title>
        <authorList>
            <person name="Kawai M."/>
            <person name="Futagami T."/>
            <person name="Toyoda A."/>
            <person name="Takaki Y."/>
            <person name="Nishi S."/>
            <person name="Hori S."/>
            <person name="Arai W."/>
            <person name="Tsubouchi T."/>
            <person name="Morono Y."/>
            <person name="Uchiyama I."/>
            <person name="Ito T."/>
            <person name="Fujiyama A."/>
            <person name="Inagaki F."/>
            <person name="Takami H."/>
        </authorList>
    </citation>
    <scope>NUCLEOTIDE SEQUENCE</scope>
    <source>
        <strain evidence="1">Expedition CK06-06</strain>
    </source>
</reference>
<name>X1NXS7_9ZZZZ</name>
<protein>
    <submittedName>
        <fullName evidence="1">Uncharacterized protein</fullName>
    </submittedName>
</protein>
<comment type="caution">
    <text evidence="1">The sequence shown here is derived from an EMBL/GenBank/DDBJ whole genome shotgun (WGS) entry which is preliminary data.</text>
</comment>
<proteinExistence type="predicted"/>
<feature type="non-terminal residue" evidence="1">
    <location>
        <position position="54"/>
    </location>
</feature>